<dbReference type="Pfam" id="PF00754">
    <property type="entry name" value="F5_F8_type_C"/>
    <property type="match status" value="1"/>
</dbReference>
<proteinExistence type="predicted"/>
<dbReference type="PROSITE" id="PS50022">
    <property type="entry name" value="FA58C_3"/>
    <property type="match status" value="1"/>
</dbReference>
<evidence type="ECO:0000313" key="3">
    <source>
        <dbReference type="EMBL" id="MBB5352730.1"/>
    </source>
</evidence>
<feature type="chain" id="PRO_5032608705" description="F5/8 type C domain-containing protein" evidence="1">
    <location>
        <begin position="21"/>
        <end position="941"/>
    </location>
</feature>
<reference evidence="3 4" key="1">
    <citation type="submission" date="2020-08" db="EMBL/GenBank/DDBJ databases">
        <title>Genomic Encyclopedia of Type Strains, Phase IV (KMG-IV): sequencing the most valuable type-strain genomes for metagenomic binning, comparative biology and taxonomic classification.</title>
        <authorList>
            <person name="Goeker M."/>
        </authorList>
    </citation>
    <scope>NUCLEOTIDE SEQUENCE [LARGE SCALE GENOMIC DNA]</scope>
    <source>
        <strain evidence="3 4">YC6886</strain>
    </source>
</reference>
<feature type="domain" description="F5/8 type C" evidence="2">
    <location>
        <begin position="65"/>
        <end position="167"/>
    </location>
</feature>
<dbReference type="InterPro" id="IPR008979">
    <property type="entry name" value="Galactose-bd-like_sf"/>
</dbReference>
<evidence type="ECO:0000256" key="1">
    <source>
        <dbReference type="SAM" id="SignalP"/>
    </source>
</evidence>
<gene>
    <name evidence="3" type="ORF">HNR46_002978</name>
</gene>
<evidence type="ECO:0000313" key="4">
    <source>
        <dbReference type="Proteomes" id="UP000557717"/>
    </source>
</evidence>
<keyword evidence="4" id="KW-1185">Reference proteome</keyword>
<organism evidence="3 4">
    <name type="scientific">Haloferula luteola</name>
    <dbReference type="NCBI Taxonomy" id="595692"/>
    <lineage>
        <taxon>Bacteria</taxon>
        <taxon>Pseudomonadati</taxon>
        <taxon>Verrucomicrobiota</taxon>
        <taxon>Verrucomicrobiia</taxon>
        <taxon>Verrucomicrobiales</taxon>
        <taxon>Verrucomicrobiaceae</taxon>
        <taxon>Haloferula</taxon>
    </lineage>
</organism>
<dbReference type="EMBL" id="JACHFD010000015">
    <property type="protein sequence ID" value="MBB5352730.1"/>
    <property type="molecule type" value="Genomic_DNA"/>
</dbReference>
<dbReference type="InterPro" id="IPR000421">
    <property type="entry name" value="FA58C"/>
</dbReference>
<feature type="signal peptide" evidence="1">
    <location>
        <begin position="1"/>
        <end position="20"/>
    </location>
</feature>
<dbReference type="AlphaFoldDB" id="A0A840VFX8"/>
<dbReference type="Gene3D" id="2.60.120.260">
    <property type="entry name" value="Galactose-binding domain-like"/>
    <property type="match status" value="1"/>
</dbReference>
<dbReference type="SUPFAM" id="SSF49785">
    <property type="entry name" value="Galactose-binding domain-like"/>
    <property type="match status" value="1"/>
</dbReference>
<name>A0A840VFX8_9BACT</name>
<dbReference type="Proteomes" id="UP000557717">
    <property type="component" value="Unassembled WGS sequence"/>
</dbReference>
<comment type="caution">
    <text evidence="3">The sequence shown here is derived from an EMBL/GenBank/DDBJ whole genome shotgun (WGS) entry which is preliminary data.</text>
</comment>
<keyword evidence="1" id="KW-0732">Signal</keyword>
<protein>
    <recommendedName>
        <fullName evidence="2">F5/8 type C domain-containing protein</fullName>
    </recommendedName>
</protein>
<sequence length="941" mass="98658">MTRRAVPVIAPLLGMASAQAQTSYRYYRFEPMELNLAGTTIQLSEFQFVRDGQALNLIADNVDLSPKPTYGQDGSDVDLVPVTVTGGQNSATSNEGAVKIVDGLVSTKWLTSITANDGDARYLYFDFGTPIEIDGYNFATGGDTLTYPNRNPVSWKLEGSNDASEWTILDRRIDYPTTTENSTFEAGFTASGTFPPSIWAFELETDQAMIVRDGEKVRLFWDTYDEDLGDPDLVEIEPAVSSGTLEPYESDFEIVPPAGEDTVYTLTASNSGGSTSKTLTVRSVAGGSASYPYFRFTPMATRSGGSRMELSEFRFFHEGSALNLSASNAVPAQETGSNGSDIDLISVVVTNPGGTFEPNETLGAVRLVDGFTNDKPTGDGVTTSRFMDASGGAVVFAFESAVTIDGYQFATTDGNTNTDPVRWVLEGSVDGSEWTLVDNVTAFDYPTTEDRDADTQEFPLPGASLKPSVDAVPAVVWTGTELGEYGTAVNWSTGSVPGEYDAVEIGAGEASTSGNLTRSARTMVHDTGVLSVNGRLINRGLFVMSGGELYQSGNYFLVGSSGVGTFVHTGGTVHSTHDRGWFLSDGSSDGGSRYLMSGTAVLEVTSTGNGSSNALYNVHLGRGGEGDSFEVSGGTATFTSTADNHVRLSKGVLVEVSGGSATFTDYTTFIVGYDGTGGNFLHVAGGELHLPGTALQVGGGAEGSVLLESGELTTDQTIALGVGSSQGVFTMTGGHLQAADLTSTELGVFQFQGGVMVLDGDRTSLLSESWFEAISGTEANYDSTTNTTTFVVGDGSSNPFTVWAESFGMGSGSAEGDPDGDGVANIVEFGLNGNPAATSSRGILRLLSDANGGGTVLTAAIRKGAVFSADGGALISAIDGITYRIEGSMNLSDWSLEVIERTPAVTTDMADPDAAWELRSFGFAEAPATGFLRVTVVETTP</sequence>
<accession>A0A840VFX8</accession>
<evidence type="ECO:0000259" key="2">
    <source>
        <dbReference type="PROSITE" id="PS50022"/>
    </source>
</evidence>